<gene>
    <name evidence="2" type="ORF">glysoja_045330</name>
</gene>
<name>A0A0B2R2J2_GLYSO</name>
<accession>A0A0B2R2J2</accession>
<reference evidence="2" key="1">
    <citation type="submission" date="2014-07" db="EMBL/GenBank/DDBJ databases">
        <title>Identification of a novel salt tolerance gene in wild soybean by whole-genome sequencing.</title>
        <authorList>
            <person name="Lam H.-M."/>
            <person name="Qi X."/>
            <person name="Li M.-W."/>
            <person name="Liu X."/>
            <person name="Xie M."/>
            <person name="Ni M."/>
            <person name="Xu X."/>
        </authorList>
    </citation>
    <scope>NUCLEOTIDE SEQUENCE [LARGE SCALE GENOMIC DNA]</scope>
    <source>
        <tissue evidence="2">Root</tissue>
    </source>
</reference>
<sequence>MENFFVPFLKKNPNPSITTTGGSGSSSSNQTSLVQPSTYPQNFPYNTSEKLNFPEQPYFIPLYPFPTGQVSFSNQPYGMPNSELQGSRACMTKATRERWRQVRQRSKNSTPVAPNSVLERTTREQFVPNGGSNVRITVKQHNATKFFNTPNGKKLEEILTKKLNKSDVGVLGRIVLPKVRFSYFLQLHVWLSFSLYTFQEKMKHYVSARKDHENLEESKSSSNTGMSHEPDAYLAYLTKELGHKGKAEAANNLLNNVEEEAPNQANQLHQFMPMKNIVGEGASNQALQEAAPAAPVNVDQENKVVDDDDDDIYGGLDNIFEIGNTYQIW</sequence>
<organism evidence="2">
    <name type="scientific">Glycine soja</name>
    <name type="common">Wild soybean</name>
    <dbReference type="NCBI Taxonomy" id="3848"/>
    <lineage>
        <taxon>Eukaryota</taxon>
        <taxon>Viridiplantae</taxon>
        <taxon>Streptophyta</taxon>
        <taxon>Embryophyta</taxon>
        <taxon>Tracheophyta</taxon>
        <taxon>Spermatophyta</taxon>
        <taxon>Magnoliopsida</taxon>
        <taxon>eudicotyledons</taxon>
        <taxon>Gunneridae</taxon>
        <taxon>Pentapetalae</taxon>
        <taxon>rosids</taxon>
        <taxon>fabids</taxon>
        <taxon>Fabales</taxon>
        <taxon>Fabaceae</taxon>
        <taxon>Papilionoideae</taxon>
        <taxon>50 kb inversion clade</taxon>
        <taxon>NPAAA clade</taxon>
        <taxon>indigoferoid/millettioid clade</taxon>
        <taxon>Phaseoleae</taxon>
        <taxon>Glycine</taxon>
        <taxon>Glycine subgen. Soja</taxon>
    </lineage>
</organism>
<evidence type="ECO:0000313" key="2">
    <source>
        <dbReference type="EMBL" id="KHN28256.1"/>
    </source>
</evidence>
<evidence type="ECO:0000256" key="1">
    <source>
        <dbReference type="SAM" id="MobiDB-lite"/>
    </source>
</evidence>
<feature type="region of interest" description="Disordered" evidence="1">
    <location>
        <begin position="11"/>
        <end position="36"/>
    </location>
</feature>
<protein>
    <submittedName>
        <fullName evidence="2">Uncharacterized protein</fullName>
    </submittedName>
</protein>
<dbReference type="Proteomes" id="UP000053555">
    <property type="component" value="Unassembled WGS sequence"/>
</dbReference>
<dbReference type="EMBL" id="KN652919">
    <property type="protein sequence ID" value="KHN28256.1"/>
    <property type="molecule type" value="Genomic_DNA"/>
</dbReference>
<proteinExistence type="predicted"/>
<dbReference type="AlphaFoldDB" id="A0A0B2R2J2"/>